<proteinExistence type="predicted"/>
<comment type="caution">
    <text evidence="1">The sequence shown here is derived from an EMBL/GenBank/DDBJ whole genome shotgun (WGS) entry which is preliminary data.</text>
</comment>
<gene>
    <name evidence="1" type="ORF">BTE48_05935</name>
</gene>
<organism evidence="1 2">
    <name type="scientific">Oceanospirillum multiglobuliferum</name>
    <dbReference type="NCBI Taxonomy" id="64969"/>
    <lineage>
        <taxon>Bacteria</taxon>
        <taxon>Pseudomonadati</taxon>
        <taxon>Pseudomonadota</taxon>
        <taxon>Gammaproteobacteria</taxon>
        <taxon>Oceanospirillales</taxon>
        <taxon>Oceanospirillaceae</taxon>
        <taxon>Oceanospirillum</taxon>
    </lineage>
</organism>
<keyword evidence="2" id="KW-1185">Reference proteome</keyword>
<dbReference type="Proteomes" id="UP000191418">
    <property type="component" value="Unassembled WGS sequence"/>
</dbReference>
<evidence type="ECO:0000313" key="1">
    <source>
        <dbReference type="EMBL" id="OPX56085.1"/>
    </source>
</evidence>
<reference evidence="1 2" key="1">
    <citation type="submission" date="2017-01" db="EMBL/GenBank/DDBJ databases">
        <title>Genome Sequencing of a Marine Spirillum, Oceanospirillum multiglobuliferum ATCC 33336, from Japan.</title>
        <authorList>
            <person name="Carney J.G."/>
            <person name="Trachtenberg A.M."/>
            <person name="Rheaume B.A."/>
            <person name="Linnane J.D."/>
            <person name="Pitts N.L."/>
            <person name="Mykles D.L."/>
            <person name="Maclea K.S."/>
        </authorList>
    </citation>
    <scope>NUCLEOTIDE SEQUENCE [LARGE SCALE GENOMIC DNA]</scope>
    <source>
        <strain evidence="1 2">ATCC 33336</strain>
    </source>
</reference>
<dbReference type="EMBL" id="MTSM01000005">
    <property type="protein sequence ID" value="OPX56085.1"/>
    <property type="molecule type" value="Genomic_DNA"/>
</dbReference>
<dbReference type="RefSeq" id="WP_078743765.1">
    <property type="nucleotide sequence ID" value="NZ_FUXG01000001.1"/>
</dbReference>
<name>A0A1T4KNN5_9GAMM</name>
<sequence>MSVFNKASKIRLKVKQHPVQIAEKTSQEAVMKVASISESDRLLNHFRDVISTSCQRDVDDDRLVDQLNQLQEAHQQLLAKQCLTGPQG</sequence>
<protein>
    <submittedName>
        <fullName evidence="1">Uncharacterized protein</fullName>
    </submittedName>
</protein>
<evidence type="ECO:0000313" key="2">
    <source>
        <dbReference type="Proteomes" id="UP000191418"/>
    </source>
</evidence>
<dbReference type="STRING" id="64969.SAMN02745127_00144"/>
<dbReference type="AlphaFoldDB" id="A0A1T4KNN5"/>
<accession>A0A1T4KNN5</accession>